<sequence>MRTHAARWHRSIVVERGATGDDGDAARATALCRRQRRARECHLVFAFEC</sequence>
<dbReference type="Proteomes" id="UP000061569">
    <property type="component" value="Chromosome"/>
</dbReference>
<proteinExistence type="predicted"/>
<reference evidence="1 2" key="1">
    <citation type="submission" date="2015-11" db="EMBL/GenBank/DDBJ databases">
        <title>Genome sequences of Lysobacter enzymogenes strain C3 and Lysobacter antibioticus ATCC 29479.</title>
        <authorList>
            <person name="Kobayashi D.Y."/>
        </authorList>
    </citation>
    <scope>NUCLEOTIDE SEQUENCE [LARGE SCALE GENOMIC DNA]</scope>
    <source>
        <strain evidence="1 2">C3</strain>
    </source>
</reference>
<organism evidence="1 2">
    <name type="scientific">Lysobacter enzymogenes</name>
    <dbReference type="NCBI Taxonomy" id="69"/>
    <lineage>
        <taxon>Bacteria</taxon>
        <taxon>Pseudomonadati</taxon>
        <taxon>Pseudomonadota</taxon>
        <taxon>Gammaproteobacteria</taxon>
        <taxon>Lysobacterales</taxon>
        <taxon>Lysobacteraceae</taxon>
        <taxon>Lysobacter</taxon>
    </lineage>
</organism>
<gene>
    <name evidence="1" type="ORF">GLE_1076</name>
</gene>
<protein>
    <submittedName>
        <fullName evidence="1">Uncharacterized protein</fullName>
    </submittedName>
</protein>
<evidence type="ECO:0000313" key="2">
    <source>
        <dbReference type="Proteomes" id="UP000061569"/>
    </source>
</evidence>
<evidence type="ECO:0000313" key="1">
    <source>
        <dbReference type="EMBL" id="ALN56434.1"/>
    </source>
</evidence>
<dbReference type="KEGG" id="lez:GLE_1076"/>
<accession>A0A0S2DD11</accession>
<dbReference type="EMBL" id="CP013140">
    <property type="protein sequence ID" value="ALN56434.1"/>
    <property type="molecule type" value="Genomic_DNA"/>
</dbReference>
<dbReference type="AlphaFoldDB" id="A0A0S2DD11"/>
<name>A0A0S2DD11_LYSEN</name>